<evidence type="ECO:0000313" key="2">
    <source>
        <dbReference type="Proteomes" id="UP001152795"/>
    </source>
</evidence>
<comment type="caution">
    <text evidence="1">The sequence shown here is derived from an EMBL/GenBank/DDBJ whole genome shotgun (WGS) entry which is preliminary data.</text>
</comment>
<dbReference type="OrthoDB" id="76966at2759"/>
<organism evidence="1 2">
    <name type="scientific">Paramuricea clavata</name>
    <name type="common">Red gorgonian</name>
    <name type="synonym">Violescent sea-whip</name>
    <dbReference type="NCBI Taxonomy" id="317549"/>
    <lineage>
        <taxon>Eukaryota</taxon>
        <taxon>Metazoa</taxon>
        <taxon>Cnidaria</taxon>
        <taxon>Anthozoa</taxon>
        <taxon>Octocorallia</taxon>
        <taxon>Malacalcyonacea</taxon>
        <taxon>Plexauridae</taxon>
        <taxon>Paramuricea</taxon>
    </lineage>
</organism>
<dbReference type="PANTHER" id="PTHR33331:SF13">
    <property type="entry name" value="COILED-COIL DOMAIN CONTAINING 162"/>
    <property type="match status" value="1"/>
</dbReference>
<accession>A0A6S7HH52</accession>
<dbReference type="PANTHER" id="PTHR33331">
    <property type="entry name" value="COILED-COIL DOMAIN-CONTAINING PROTEIN 162"/>
    <property type="match status" value="1"/>
</dbReference>
<evidence type="ECO:0000313" key="1">
    <source>
        <dbReference type="EMBL" id="CAB4005305.1"/>
    </source>
</evidence>
<gene>
    <name evidence="1" type="ORF">PACLA_8A052720</name>
</gene>
<dbReference type="Proteomes" id="UP001152795">
    <property type="component" value="Unassembled WGS sequence"/>
</dbReference>
<reference evidence="1" key="1">
    <citation type="submission" date="2020-04" db="EMBL/GenBank/DDBJ databases">
        <authorList>
            <person name="Alioto T."/>
            <person name="Alioto T."/>
            <person name="Gomez Garrido J."/>
        </authorList>
    </citation>
    <scope>NUCLEOTIDE SEQUENCE</scope>
    <source>
        <strain evidence="1">A484AB</strain>
    </source>
</reference>
<dbReference type="AlphaFoldDB" id="A0A6S7HH52"/>
<dbReference type="EMBL" id="CACRXK020005157">
    <property type="protein sequence ID" value="CAB4005305.1"/>
    <property type="molecule type" value="Genomic_DNA"/>
</dbReference>
<proteinExistence type="predicted"/>
<protein>
    <submittedName>
        <fullName evidence="1">Uncharacterized protein</fullName>
    </submittedName>
</protein>
<feature type="non-terminal residue" evidence="1">
    <location>
        <position position="352"/>
    </location>
</feature>
<name>A0A6S7HH52_PARCT</name>
<dbReference type="InterPro" id="IPR040401">
    <property type="entry name" value="CCDC162"/>
</dbReference>
<keyword evidence="2" id="KW-1185">Reference proteome</keyword>
<sequence>AVSKVPAVSTMDLLDPSSHETSGTATPTQMTFTSHVKRDRNHVPKLAFVSAQLEKAWLRDIMLNEYVNKKNTMSTVLKNVDETMKLKRSLILSFCRALQMSVSDYSMRAQIIAYCGSLLDLMSHFPTTRDSHFMIGEEFEPKSDEQDKLVDDSTPTFTPRERKLLSHDGQHLVNLWYIPHYTEILTMFGKLSRAERTKSLKTVLQIVSSLHDICQYLCAHARLGSSHARLGSQKLEFSGVTADWGGTEGIGAELREIQKQINHLENSTDPEQIAEFLRHRRDVMYLEFDISVSHCVPDTFLQTGNEIACEEYRDIAVKTEVFQVHIQWTLGRGQTCSHYASLTASSPWQESF</sequence>